<dbReference type="EMBL" id="JADQDK010000001">
    <property type="protein sequence ID" value="MBW0135044.1"/>
    <property type="molecule type" value="Genomic_DNA"/>
</dbReference>
<protein>
    <recommendedName>
        <fullName evidence="3">Thioredoxin domain-containing protein</fullName>
    </recommendedName>
</protein>
<dbReference type="RefSeq" id="WP_218601535.1">
    <property type="nucleotide sequence ID" value="NZ_JADQDJ010000024.1"/>
</dbReference>
<gene>
    <name evidence="1" type="ORF">I4I81_12365</name>
</gene>
<organism evidence="1 2">
    <name type="scientific">Pseudonocardia abyssalis</name>
    <dbReference type="NCBI Taxonomy" id="2792008"/>
    <lineage>
        <taxon>Bacteria</taxon>
        <taxon>Bacillati</taxon>
        <taxon>Actinomycetota</taxon>
        <taxon>Actinomycetes</taxon>
        <taxon>Pseudonocardiales</taxon>
        <taxon>Pseudonocardiaceae</taxon>
        <taxon>Pseudonocardia</taxon>
    </lineage>
</organism>
<keyword evidence="2" id="KW-1185">Reference proteome</keyword>
<accession>A0ABS6UTH7</accession>
<evidence type="ECO:0000313" key="2">
    <source>
        <dbReference type="Proteomes" id="UP000694287"/>
    </source>
</evidence>
<dbReference type="Proteomes" id="UP000694287">
    <property type="component" value="Unassembled WGS sequence"/>
</dbReference>
<evidence type="ECO:0008006" key="3">
    <source>
        <dbReference type="Google" id="ProtNLM"/>
    </source>
</evidence>
<comment type="caution">
    <text evidence="1">The sequence shown here is derived from an EMBL/GenBank/DDBJ whole genome shotgun (WGS) entry which is preliminary data.</text>
</comment>
<proteinExistence type="predicted"/>
<name>A0ABS6UTH7_9PSEU</name>
<reference evidence="1 2" key="1">
    <citation type="submission" date="2020-11" db="EMBL/GenBank/DDBJ databases">
        <title>Pseudonocardia abyssalis sp. nov. and Pseudonocardia oceani sp. nov., description and phylogenomic analysis of two novel actinomycetes isolated from the deep Southern Ocean.</title>
        <authorList>
            <person name="Parra J."/>
        </authorList>
    </citation>
    <scope>NUCLEOTIDE SEQUENCE [LARGE SCALE GENOMIC DNA]</scope>
    <source>
        <strain evidence="1 2">KRD-168</strain>
    </source>
</reference>
<sequence length="91" mass="9540">MAAVAAEYEGRVTFLGMPGRGAVGEMREFVADTGTGGLTHVVDGDGALWQRFEVFSQPAFAFIGADGTARTFSGSLDPESLRRAVDELLAG</sequence>
<evidence type="ECO:0000313" key="1">
    <source>
        <dbReference type="EMBL" id="MBW0135044.1"/>
    </source>
</evidence>